<evidence type="ECO:0000313" key="2">
    <source>
        <dbReference type="Proteomes" id="UP000287394"/>
    </source>
</evidence>
<dbReference type="RefSeq" id="WP_119323695.1">
    <property type="nucleotide sequence ID" value="NZ_AP025739.1"/>
</dbReference>
<dbReference type="AlphaFoldDB" id="A0A402D2H6"/>
<dbReference type="Proteomes" id="UP000287394">
    <property type="component" value="Chromosome"/>
</dbReference>
<sequence length="89" mass="10490">MNHDFLFIALIPVVVLVLASLVPLMTKNFSGGSMDIMRDTRLRLEETRREQHEFQQQLLMELRRHNDVMERQTETIARMLDHRNDGAGR</sequence>
<accession>A0A402D2H6</accession>
<dbReference type="KEGG" id="ccot:CCAX7_20500"/>
<reference evidence="1 2" key="1">
    <citation type="journal article" date="2019" name="Int. J. Syst. Evol. Microbiol.">
        <title>Capsulimonas corticalis gen. nov., sp. nov., an aerobic capsulated bacterium, of a novel bacterial order, Capsulimonadales ord. nov., of the class Armatimonadia of the phylum Armatimonadetes.</title>
        <authorList>
            <person name="Li J."/>
            <person name="Kudo C."/>
            <person name="Tonouchi A."/>
        </authorList>
    </citation>
    <scope>NUCLEOTIDE SEQUENCE [LARGE SCALE GENOMIC DNA]</scope>
    <source>
        <strain evidence="1 2">AX-7</strain>
    </source>
</reference>
<gene>
    <name evidence="1" type="ORF">CCAX7_20500</name>
</gene>
<protein>
    <submittedName>
        <fullName evidence="1">Uncharacterized protein</fullName>
    </submittedName>
</protein>
<proteinExistence type="predicted"/>
<organism evidence="1 2">
    <name type="scientific">Capsulimonas corticalis</name>
    <dbReference type="NCBI Taxonomy" id="2219043"/>
    <lineage>
        <taxon>Bacteria</taxon>
        <taxon>Bacillati</taxon>
        <taxon>Armatimonadota</taxon>
        <taxon>Armatimonadia</taxon>
        <taxon>Capsulimonadales</taxon>
        <taxon>Capsulimonadaceae</taxon>
        <taxon>Capsulimonas</taxon>
    </lineage>
</organism>
<evidence type="ECO:0000313" key="1">
    <source>
        <dbReference type="EMBL" id="BDI29999.1"/>
    </source>
</evidence>
<name>A0A402D2H6_9BACT</name>
<dbReference type="EMBL" id="AP025739">
    <property type="protein sequence ID" value="BDI29999.1"/>
    <property type="molecule type" value="Genomic_DNA"/>
</dbReference>
<keyword evidence="2" id="KW-1185">Reference proteome</keyword>